<comment type="caution">
    <text evidence="1">The sequence shown here is derived from an EMBL/GenBank/DDBJ whole genome shotgun (WGS) entry which is preliminary data.</text>
</comment>
<reference evidence="1 2" key="1">
    <citation type="journal article" date="2019" name="Environ. Microbiol.">
        <title>Species interactions and distinct microbial communities in high Arctic permafrost affected cryosols are associated with the CH4 and CO2 gas fluxes.</title>
        <authorList>
            <person name="Altshuler I."/>
            <person name="Hamel J."/>
            <person name="Turney S."/>
            <person name="Magnuson E."/>
            <person name="Levesque R."/>
            <person name="Greer C."/>
            <person name="Whyte L.G."/>
        </authorList>
    </citation>
    <scope>NUCLEOTIDE SEQUENCE [LARGE SCALE GENOMIC DNA]</scope>
    <source>
        <strain evidence="1 2">42</strain>
    </source>
</reference>
<keyword evidence="2" id="KW-1185">Reference proteome</keyword>
<evidence type="ECO:0000313" key="1">
    <source>
        <dbReference type="EMBL" id="TPG38396.1"/>
    </source>
</evidence>
<name>A0A502EPH9_9FLAO</name>
<evidence type="ECO:0000313" key="2">
    <source>
        <dbReference type="Proteomes" id="UP000319700"/>
    </source>
</evidence>
<proteinExistence type="predicted"/>
<protein>
    <submittedName>
        <fullName evidence="1">Plasmid mobilization relaxosome protein MobC</fullName>
    </submittedName>
</protein>
<sequence length="130" mass="15678">MEEENKNRTRWMHLRLSSAEYEILQKQFDKSTCRKLSDYARKNLLQKPVVLKYRNESLDELMSELILLRKDLNGIGNNFNQAVKKLHTLVQISEFKHWIMVYEIEKKVLFNSINQIKKHIENLSEKWLQS</sequence>
<dbReference type="EMBL" id="RCZH01000010">
    <property type="protein sequence ID" value="TPG38396.1"/>
    <property type="molecule type" value="Genomic_DNA"/>
</dbReference>
<dbReference type="AlphaFoldDB" id="A0A502EPH9"/>
<dbReference type="InterPro" id="IPR045788">
    <property type="entry name" value="MobC_2"/>
</dbReference>
<gene>
    <name evidence="1" type="ORF">EAH81_15825</name>
</gene>
<organism evidence="1 2">
    <name type="scientific">Flavobacterium pectinovorum</name>
    <dbReference type="NCBI Taxonomy" id="29533"/>
    <lineage>
        <taxon>Bacteria</taxon>
        <taxon>Pseudomonadati</taxon>
        <taxon>Bacteroidota</taxon>
        <taxon>Flavobacteriia</taxon>
        <taxon>Flavobacteriales</taxon>
        <taxon>Flavobacteriaceae</taxon>
        <taxon>Flavobacterium</taxon>
    </lineage>
</organism>
<dbReference type="Proteomes" id="UP000319700">
    <property type="component" value="Unassembled WGS sequence"/>
</dbReference>
<dbReference type="Pfam" id="PF19514">
    <property type="entry name" value="MobC_2"/>
    <property type="match status" value="1"/>
</dbReference>
<accession>A0A502EPH9</accession>
<dbReference type="OrthoDB" id="950459at2"/>